<protein>
    <submittedName>
        <fullName evidence="1">Uncharacterized protein</fullName>
    </submittedName>
</protein>
<evidence type="ECO:0000313" key="2">
    <source>
        <dbReference type="Proteomes" id="UP000316872"/>
    </source>
</evidence>
<proteinExistence type="predicted"/>
<evidence type="ECO:0000313" key="1">
    <source>
        <dbReference type="EMBL" id="AWY10368.1"/>
    </source>
</evidence>
<reference evidence="1" key="1">
    <citation type="submission" date="2018-04" db="EMBL/GenBank/DDBJ databases">
        <authorList>
            <person name="Shneider M.M."/>
            <person name="Popova A.V."/>
            <person name="Timoshina O.Y."/>
            <person name="Miroshnikov K.A."/>
            <person name="Shagin D.A."/>
            <person name="Mikhailova U.V."/>
        </authorList>
    </citation>
    <scope>NUCLEOTIDE SEQUENCE [LARGE SCALE GENOMIC DNA]</scope>
</reference>
<sequence>MSLTDEHKTYLTQTIENITHVLERKTEIIDALRVLKKYEFTMFHNTTNHPHETIFTTLRATCGNFFGLLSYIRTIDYGLEIDPVPYNCPSTFKSYICIKFAMANPTGESESLWSQFPVNTGDEFDEECFDSEGEFCPTFWLNEKRWKFLEFALAECKKFAETGTLEPLG</sequence>
<dbReference type="Proteomes" id="UP000316872">
    <property type="component" value="Segment"/>
</dbReference>
<name>A0A4Y1NL17_9CAUD</name>
<accession>A0A4Y1NL17</accession>
<keyword evidence="2" id="KW-1185">Reference proteome</keyword>
<organism evidence="1 2">
    <name type="scientific">Acinetobacter phage AM101</name>
    <dbReference type="NCBI Taxonomy" id="2178927"/>
    <lineage>
        <taxon>Viruses</taxon>
        <taxon>Duplodnaviria</taxon>
        <taxon>Heunggongvirae</taxon>
        <taxon>Uroviricota</taxon>
        <taxon>Caudoviricetes</taxon>
        <taxon>Pantevenvirales</taxon>
        <taxon>Straboviridae</taxon>
        <taxon>Twarogvirinae</taxon>
        <taxon>Lazarusvirus</taxon>
        <taxon>Lazarusvirus am101</taxon>
    </lineage>
</organism>
<gene>
    <name evidence="1" type="ORF">AM101_058</name>
</gene>
<dbReference type="EMBL" id="MH165274">
    <property type="protein sequence ID" value="AWY10368.1"/>
    <property type="molecule type" value="Genomic_DNA"/>
</dbReference>